<dbReference type="PRINTS" id="PR00992">
    <property type="entry name" value="ALARACEMASE"/>
</dbReference>
<dbReference type="CDD" id="cd00430">
    <property type="entry name" value="PLPDE_III_AR"/>
    <property type="match status" value="1"/>
</dbReference>
<dbReference type="PROSITE" id="PS51257">
    <property type="entry name" value="PROKAR_LIPOPROTEIN"/>
    <property type="match status" value="1"/>
</dbReference>
<dbReference type="Pfam" id="PF01168">
    <property type="entry name" value="Ala_racemase_N"/>
    <property type="match status" value="1"/>
</dbReference>
<sequence length="344" mass="35998">MIPAPLRLALDGDALVSNWRTLATMSGGAACGAAVKANGYGLGAREVVARLAAAGCRDFFVATWAEALALADLGVTVCVLHGVRDEDLPAALNVVTARPVLNTVQQVRRWREAGGGACDVMVDTGMNRLGLRPEDVAAGLLDGLDIETLMSHLASADEDVPGNAAQRDAFVALAGRTPARRMSLANSAGIALGPDYAFDLTRPGIALYGGVQVAAFEGRIRQVVKPEVQILQRRLVPTGQRVGYNATWTASADTELAIVNLGYADGYLRCFSGKGGAHVGELALPVIGRVSMDLVALDVSAAPDLAEGDWVAMDYALPETAALSGLSQYELITGLGARFDRIWA</sequence>
<dbReference type="Gene3D" id="3.20.20.10">
    <property type="entry name" value="Alanine racemase"/>
    <property type="match status" value="1"/>
</dbReference>
<dbReference type="SUPFAM" id="SSF50621">
    <property type="entry name" value="Alanine racemase C-terminal domain-like"/>
    <property type="match status" value="1"/>
</dbReference>
<dbReference type="GO" id="GO:0008784">
    <property type="term" value="F:alanine racemase activity"/>
    <property type="evidence" value="ECO:0007669"/>
    <property type="project" value="UniProtKB-EC"/>
</dbReference>
<accession>A0A9X2HPK4</accession>
<name>A0A9X2HPK4_9SPHN</name>
<feature type="binding site" evidence="8">
    <location>
        <position position="292"/>
    </location>
    <ligand>
        <name>substrate</name>
    </ligand>
</feature>
<keyword evidence="5 7" id="KW-0663">Pyridoxal phosphate</keyword>
<dbReference type="GO" id="GO:0005829">
    <property type="term" value="C:cytosol"/>
    <property type="evidence" value="ECO:0007669"/>
    <property type="project" value="TreeGrafter"/>
</dbReference>
<dbReference type="GO" id="GO:0030632">
    <property type="term" value="P:D-alanine biosynthetic process"/>
    <property type="evidence" value="ECO:0007669"/>
    <property type="project" value="TreeGrafter"/>
</dbReference>
<dbReference type="InterPro" id="IPR009006">
    <property type="entry name" value="Ala_racemase/Decarboxylase_C"/>
</dbReference>
<dbReference type="InterPro" id="IPR020622">
    <property type="entry name" value="Ala_racemase_pyridoxalP-BS"/>
</dbReference>
<dbReference type="SUPFAM" id="SSF51419">
    <property type="entry name" value="PLP-binding barrel"/>
    <property type="match status" value="1"/>
</dbReference>
<evidence type="ECO:0000256" key="6">
    <source>
        <dbReference type="ARBA" id="ARBA00023235"/>
    </source>
</evidence>
<evidence type="ECO:0000256" key="4">
    <source>
        <dbReference type="ARBA" id="ARBA00013089"/>
    </source>
</evidence>
<dbReference type="GO" id="GO:0030170">
    <property type="term" value="F:pyridoxal phosphate binding"/>
    <property type="evidence" value="ECO:0007669"/>
    <property type="project" value="TreeGrafter"/>
</dbReference>
<dbReference type="InterPro" id="IPR000821">
    <property type="entry name" value="Ala_racemase"/>
</dbReference>
<dbReference type="InterPro" id="IPR001608">
    <property type="entry name" value="Ala_racemase_N"/>
</dbReference>
<feature type="modified residue" description="N6-(pyridoxal phosphate)lysine" evidence="7">
    <location>
        <position position="36"/>
    </location>
</feature>
<feature type="binding site" evidence="8">
    <location>
        <position position="128"/>
    </location>
    <ligand>
        <name>substrate</name>
    </ligand>
</feature>
<dbReference type="RefSeq" id="WP_254297174.1">
    <property type="nucleotide sequence ID" value="NZ_JAMLDX010000031.1"/>
</dbReference>
<evidence type="ECO:0000259" key="9">
    <source>
        <dbReference type="SMART" id="SM01005"/>
    </source>
</evidence>
<dbReference type="InterPro" id="IPR011079">
    <property type="entry name" value="Ala_racemase_C"/>
</dbReference>
<comment type="catalytic activity">
    <reaction evidence="1">
        <text>L-alanine = D-alanine</text>
        <dbReference type="Rhea" id="RHEA:20249"/>
        <dbReference type="ChEBI" id="CHEBI:57416"/>
        <dbReference type="ChEBI" id="CHEBI:57972"/>
        <dbReference type="EC" id="5.1.1.1"/>
    </reaction>
</comment>
<evidence type="ECO:0000256" key="7">
    <source>
        <dbReference type="PIRSR" id="PIRSR600821-50"/>
    </source>
</evidence>
<reference evidence="10" key="1">
    <citation type="submission" date="2022-05" db="EMBL/GenBank/DDBJ databases">
        <title>Sphingomonas sp. strain MG17 Genome sequencing and assembly.</title>
        <authorList>
            <person name="Kim I."/>
        </authorList>
    </citation>
    <scope>NUCLEOTIDE SEQUENCE</scope>
    <source>
        <strain evidence="10">MG17</strain>
    </source>
</reference>
<dbReference type="EC" id="5.1.1.1" evidence="4"/>
<dbReference type="PROSITE" id="PS00395">
    <property type="entry name" value="ALANINE_RACEMASE"/>
    <property type="match status" value="1"/>
</dbReference>
<comment type="cofactor">
    <cofactor evidence="2 7">
        <name>pyridoxal 5'-phosphate</name>
        <dbReference type="ChEBI" id="CHEBI:597326"/>
    </cofactor>
</comment>
<evidence type="ECO:0000256" key="5">
    <source>
        <dbReference type="ARBA" id="ARBA00022898"/>
    </source>
</evidence>
<dbReference type="PANTHER" id="PTHR30511">
    <property type="entry name" value="ALANINE RACEMASE"/>
    <property type="match status" value="1"/>
</dbReference>
<dbReference type="Proteomes" id="UP001139451">
    <property type="component" value="Unassembled WGS sequence"/>
</dbReference>
<protein>
    <recommendedName>
        <fullName evidence="4">alanine racemase</fullName>
        <ecNumber evidence="4">5.1.1.1</ecNumber>
    </recommendedName>
</protein>
<keyword evidence="6 10" id="KW-0413">Isomerase</keyword>
<evidence type="ECO:0000313" key="10">
    <source>
        <dbReference type="EMBL" id="MCP3733094.1"/>
    </source>
</evidence>
<evidence type="ECO:0000256" key="2">
    <source>
        <dbReference type="ARBA" id="ARBA00001933"/>
    </source>
</evidence>
<gene>
    <name evidence="10" type="primary">alr</name>
    <name evidence="10" type="ORF">M9978_22055</name>
</gene>
<dbReference type="Pfam" id="PF00842">
    <property type="entry name" value="Ala_racemase_C"/>
    <property type="match status" value="1"/>
</dbReference>
<keyword evidence="11" id="KW-1185">Reference proteome</keyword>
<evidence type="ECO:0000256" key="3">
    <source>
        <dbReference type="ARBA" id="ARBA00007880"/>
    </source>
</evidence>
<dbReference type="InterPro" id="IPR029066">
    <property type="entry name" value="PLP-binding_barrel"/>
</dbReference>
<comment type="caution">
    <text evidence="10">The sequence shown here is derived from an EMBL/GenBank/DDBJ whole genome shotgun (WGS) entry which is preliminary data.</text>
</comment>
<feature type="domain" description="Alanine racemase C-terminal" evidence="9">
    <location>
        <begin position="223"/>
        <end position="344"/>
    </location>
</feature>
<comment type="similarity">
    <text evidence="3">Belongs to the alanine racemase family.</text>
</comment>
<proteinExistence type="inferred from homology"/>
<evidence type="ECO:0000256" key="8">
    <source>
        <dbReference type="PIRSR" id="PIRSR600821-52"/>
    </source>
</evidence>
<organism evidence="10 11">
    <name type="scientific">Sphingomonas tagetis</name>
    <dbReference type="NCBI Taxonomy" id="2949092"/>
    <lineage>
        <taxon>Bacteria</taxon>
        <taxon>Pseudomonadati</taxon>
        <taxon>Pseudomonadota</taxon>
        <taxon>Alphaproteobacteria</taxon>
        <taxon>Sphingomonadales</taxon>
        <taxon>Sphingomonadaceae</taxon>
        <taxon>Sphingomonas</taxon>
    </lineage>
</organism>
<dbReference type="SMART" id="SM01005">
    <property type="entry name" value="Ala_racemase_C"/>
    <property type="match status" value="1"/>
</dbReference>
<dbReference type="NCBIfam" id="TIGR00492">
    <property type="entry name" value="alr"/>
    <property type="match status" value="1"/>
</dbReference>
<dbReference type="AlphaFoldDB" id="A0A9X2HPK4"/>
<dbReference type="PANTHER" id="PTHR30511:SF0">
    <property type="entry name" value="ALANINE RACEMASE, CATABOLIC-RELATED"/>
    <property type="match status" value="1"/>
</dbReference>
<evidence type="ECO:0000256" key="1">
    <source>
        <dbReference type="ARBA" id="ARBA00000316"/>
    </source>
</evidence>
<dbReference type="Gene3D" id="2.40.37.10">
    <property type="entry name" value="Lyase, Ornithine Decarboxylase, Chain A, domain 1"/>
    <property type="match status" value="1"/>
</dbReference>
<evidence type="ECO:0000313" key="11">
    <source>
        <dbReference type="Proteomes" id="UP001139451"/>
    </source>
</evidence>
<dbReference type="EMBL" id="JAMLDX010000031">
    <property type="protein sequence ID" value="MCP3733094.1"/>
    <property type="molecule type" value="Genomic_DNA"/>
</dbReference>